<reference evidence="4 5" key="1">
    <citation type="submission" date="2020-04" db="EMBL/GenBank/DDBJ databases">
        <authorList>
            <person name="De Canck E."/>
        </authorList>
    </citation>
    <scope>NUCLEOTIDE SEQUENCE [LARGE SCALE GENOMIC DNA]</scope>
    <source>
        <strain evidence="4 5">LMG 28138</strain>
    </source>
</reference>
<dbReference type="RefSeq" id="WP_175107949.1">
    <property type="nucleotide sequence ID" value="NZ_CADIKM010000057.1"/>
</dbReference>
<dbReference type="InterPro" id="IPR008462">
    <property type="entry name" value="CsbD"/>
</dbReference>
<organism evidence="4 5">
    <name type="scientific">Pararobbsia alpina</name>
    <dbReference type="NCBI Taxonomy" id="621374"/>
    <lineage>
        <taxon>Bacteria</taxon>
        <taxon>Pseudomonadati</taxon>
        <taxon>Pseudomonadota</taxon>
        <taxon>Betaproteobacteria</taxon>
        <taxon>Burkholderiales</taxon>
        <taxon>Burkholderiaceae</taxon>
        <taxon>Pararobbsia</taxon>
    </lineage>
</organism>
<keyword evidence="5" id="KW-1185">Reference proteome</keyword>
<feature type="compositionally biased region" description="Basic and acidic residues" evidence="2">
    <location>
        <begin position="42"/>
        <end position="54"/>
    </location>
</feature>
<evidence type="ECO:0000256" key="2">
    <source>
        <dbReference type="SAM" id="MobiDB-lite"/>
    </source>
</evidence>
<name>A0A6S7BL39_9BURK</name>
<feature type="compositionally biased region" description="Basic and acidic residues" evidence="2">
    <location>
        <begin position="25"/>
        <end position="34"/>
    </location>
</feature>
<comment type="similarity">
    <text evidence="1">Belongs to the UPF0337 (CsbD) family.</text>
</comment>
<evidence type="ECO:0000259" key="3">
    <source>
        <dbReference type="Pfam" id="PF05532"/>
    </source>
</evidence>
<dbReference type="Gene3D" id="1.10.1470.10">
    <property type="entry name" value="YjbJ"/>
    <property type="match status" value="1"/>
</dbReference>
<evidence type="ECO:0000313" key="4">
    <source>
        <dbReference type="EMBL" id="CAB3803617.1"/>
    </source>
</evidence>
<dbReference type="SUPFAM" id="SSF69047">
    <property type="entry name" value="Hypothetical protein YjbJ"/>
    <property type="match status" value="1"/>
</dbReference>
<feature type="domain" description="CsbD-like" evidence="3">
    <location>
        <begin position="4"/>
        <end position="55"/>
    </location>
</feature>
<accession>A0A6S7BL39</accession>
<proteinExistence type="inferred from homology"/>
<evidence type="ECO:0000313" key="5">
    <source>
        <dbReference type="Proteomes" id="UP000494115"/>
    </source>
</evidence>
<dbReference type="InterPro" id="IPR036629">
    <property type="entry name" value="YjbJ_sf"/>
</dbReference>
<protein>
    <recommendedName>
        <fullName evidence="3">CsbD-like domain-containing protein</fullName>
    </recommendedName>
</protein>
<feature type="compositionally biased region" description="Basic and acidic residues" evidence="2">
    <location>
        <begin position="1"/>
        <end position="17"/>
    </location>
</feature>
<dbReference type="AlphaFoldDB" id="A0A6S7BL39"/>
<evidence type="ECO:0000256" key="1">
    <source>
        <dbReference type="ARBA" id="ARBA00009129"/>
    </source>
</evidence>
<sequence length="62" mass="6713">MNRDQMKGTAEKVKGKVNEALGRATGDRKQEVKGDVQQATGEARKKAGDVKDTVKNTTRKPG</sequence>
<dbReference type="Pfam" id="PF05532">
    <property type="entry name" value="CsbD"/>
    <property type="match status" value="1"/>
</dbReference>
<dbReference type="Proteomes" id="UP000494115">
    <property type="component" value="Unassembled WGS sequence"/>
</dbReference>
<dbReference type="EMBL" id="CADIKM010000057">
    <property type="protein sequence ID" value="CAB3803617.1"/>
    <property type="molecule type" value="Genomic_DNA"/>
</dbReference>
<gene>
    <name evidence="4" type="ORF">LMG28138_05381</name>
</gene>
<feature type="region of interest" description="Disordered" evidence="2">
    <location>
        <begin position="1"/>
        <end position="62"/>
    </location>
</feature>